<reference evidence="1 2" key="1">
    <citation type="journal article" date="2019" name="Lett. Appl. Microbiol.">
        <title>A case of 'blown pack' spoilage of vacuum-packaged pork likely associated with Clostridium estertheticum in Canada.</title>
        <authorList>
            <person name="Zhang P."/>
            <person name="Ward P."/>
            <person name="McMullen L.M."/>
            <person name="Yang X."/>
        </authorList>
    </citation>
    <scope>NUCLEOTIDE SEQUENCE [LARGE SCALE GENOMIC DNA]</scope>
    <source>
        <strain evidence="1 2">MA19</strain>
    </source>
</reference>
<proteinExistence type="predicted"/>
<dbReference type="RefSeq" id="WP_152751626.1">
    <property type="nucleotide sequence ID" value="NZ_SPSE01000018.1"/>
</dbReference>
<name>A0A5N7IZP5_9CLOT</name>
<evidence type="ECO:0000313" key="1">
    <source>
        <dbReference type="EMBL" id="MPQ61918.1"/>
    </source>
</evidence>
<comment type="caution">
    <text evidence="1">The sequence shown here is derived from an EMBL/GenBank/DDBJ whole genome shotgun (WGS) entry which is preliminary data.</text>
</comment>
<dbReference type="EMBL" id="SPSF01000016">
    <property type="protein sequence ID" value="MPQ61918.1"/>
    <property type="molecule type" value="Genomic_DNA"/>
</dbReference>
<sequence length="217" mass="25384">MGKYLKNVLGANFEKEVKNALYETELKESKIIKMVVELVRPQRNKGSVESVITFNFDSILEDTLTTNCIKNKAIYEESMQYEANEIPIYHVHGYLPREEVIDNPNLVFSEDAYHTQYIDPYSWSNLIQLFKFSNNVCLFIGLSMTDPNLRRLLDIDRRKSINNNLKHYIKKKMPPNHTSIDKIELILEEQDANLLGLNVIWVSEYKDIPSILKRLIE</sequence>
<dbReference type="AlphaFoldDB" id="A0A5N7IZP5"/>
<organism evidence="1 2">
    <name type="scientific">Clostridium estertheticum</name>
    <dbReference type="NCBI Taxonomy" id="238834"/>
    <lineage>
        <taxon>Bacteria</taxon>
        <taxon>Bacillati</taxon>
        <taxon>Bacillota</taxon>
        <taxon>Clostridia</taxon>
        <taxon>Eubacteriales</taxon>
        <taxon>Clostridiaceae</taxon>
        <taxon>Clostridium</taxon>
    </lineage>
</organism>
<protein>
    <submittedName>
        <fullName evidence="1">Uncharacterized protein</fullName>
    </submittedName>
</protein>
<dbReference type="Proteomes" id="UP000342249">
    <property type="component" value="Unassembled WGS sequence"/>
</dbReference>
<gene>
    <name evidence="1" type="ORF">E4V82_07305</name>
</gene>
<accession>A0A5N7IZP5</accession>
<dbReference type="Pfam" id="PF13289">
    <property type="entry name" value="SIR2_2"/>
    <property type="match status" value="1"/>
</dbReference>
<evidence type="ECO:0000313" key="2">
    <source>
        <dbReference type="Proteomes" id="UP000342249"/>
    </source>
</evidence>